<dbReference type="FunFam" id="1.20.1050.60:FF:000001">
    <property type="entry name" value="Putative alpha-1,2-mannosidase"/>
    <property type="match status" value="1"/>
</dbReference>
<dbReference type="InterPro" id="IPR041371">
    <property type="entry name" value="GH92_N"/>
</dbReference>
<feature type="compositionally biased region" description="Polar residues" evidence="1">
    <location>
        <begin position="395"/>
        <end position="405"/>
    </location>
</feature>
<dbReference type="SUPFAM" id="SSF49785">
    <property type="entry name" value="Galactose-binding domain-like"/>
    <property type="match status" value="2"/>
</dbReference>
<dbReference type="Gene3D" id="1.20.1610.10">
    <property type="entry name" value="alpha-1,2-mannosidases domains"/>
    <property type="match status" value="1"/>
</dbReference>
<dbReference type="Gene3D" id="1.20.1050.60">
    <property type="entry name" value="alpha-1,2-mannosidase"/>
    <property type="match status" value="1"/>
</dbReference>
<dbReference type="InterPro" id="IPR008979">
    <property type="entry name" value="Galactose-bd-like_sf"/>
</dbReference>
<dbReference type="AlphaFoldDB" id="A0A7W7WTW2"/>
<dbReference type="InterPro" id="IPR012939">
    <property type="entry name" value="Glyco_hydro_92"/>
</dbReference>
<dbReference type="InterPro" id="IPR050883">
    <property type="entry name" value="PNGase"/>
</dbReference>
<dbReference type="Gene3D" id="2.70.98.10">
    <property type="match status" value="1"/>
</dbReference>
<dbReference type="Proteomes" id="UP000542674">
    <property type="component" value="Unassembled WGS sequence"/>
</dbReference>
<dbReference type="GO" id="GO:0000224">
    <property type="term" value="F:peptide-N4-(N-acetyl-beta-glucosaminyl)asparagine amidase activity"/>
    <property type="evidence" value="ECO:0007669"/>
    <property type="project" value="TreeGrafter"/>
</dbReference>
<dbReference type="Gene3D" id="2.60.120.260">
    <property type="entry name" value="Galactose-binding domain-like"/>
    <property type="match status" value="2"/>
</dbReference>
<feature type="compositionally biased region" description="Polar residues" evidence="1">
    <location>
        <begin position="33"/>
        <end position="52"/>
    </location>
</feature>
<keyword evidence="2" id="KW-0732">Signal</keyword>
<dbReference type="Pfam" id="PF07971">
    <property type="entry name" value="Glyco_hydro_92"/>
    <property type="match status" value="1"/>
</dbReference>
<dbReference type="PROSITE" id="PS50022">
    <property type="entry name" value="FA58C_3"/>
    <property type="match status" value="1"/>
</dbReference>
<dbReference type="InterPro" id="IPR005887">
    <property type="entry name" value="GH92_a_mannosidase_put"/>
</dbReference>
<dbReference type="PANTHER" id="PTHR12143">
    <property type="entry name" value="PEPTIDE N-GLYCANASE PNGASE -RELATED"/>
    <property type="match status" value="1"/>
</dbReference>
<evidence type="ECO:0000256" key="2">
    <source>
        <dbReference type="SAM" id="SignalP"/>
    </source>
</evidence>
<dbReference type="EMBL" id="JACHJS010000001">
    <property type="protein sequence ID" value="MBB4963559.1"/>
    <property type="molecule type" value="Genomic_DNA"/>
</dbReference>
<evidence type="ECO:0000313" key="4">
    <source>
        <dbReference type="EMBL" id="MBB4963559.1"/>
    </source>
</evidence>
<proteinExistence type="predicted"/>
<evidence type="ECO:0000259" key="3">
    <source>
        <dbReference type="PROSITE" id="PS50022"/>
    </source>
</evidence>
<feature type="domain" description="F5/8 type C" evidence="3">
    <location>
        <begin position="65"/>
        <end position="211"/>
    </location>
</feature>
<evidence type="ECO:0000256" key="1">
    <source>
        <dbReference type="SAM" id="MobiDB-lite"/>
    </source>
</evidence>
<dbReference type="GO" id="GO:0005975">
    <property type="term" value="P:carbohydrate metabolic process"/>
    <property type="evidence" value="ECO:0007669"/>
    <property type="project" value="InterPro"/>
</dbReference>
<feature type="signal peptide" evidence="2">
    <location>
        <begin position="1"/>
        <end position="24"/>
    </location>
</feature>
<dbReference type="GO" id="GO:0030246">
    <property type="term" value="F:carbohydrate binding"/>
    <property type="evidence" value="ECO:0007669"/>
    <property type="project" value="InterPro"/>
</dbReference>
<evidence type="ECO:0000313" key="5">
    <source>
        <dbReference type="Proteomes" id="UP000542674"/>
    </source>
</evidence>
<dbReference type="FunFam" id="3.30.2080.10:FF:000001">
    <property type="entry name" value="Alpha-1,2-mannosidase subfamily"/>
    <property type="match status" value="1"/>
</dbReference>
<dbReference type="RefSeq" id="WP_184666320.1">
    <property type="nucleotide sequence ID" value="NZ_BAABAI010000034.1"/>
</dbReference>
<keyword evidence="5" id="KW-1185">Reference proteome</keyword>
<feature type="chain" id="PRO_5031439142" evidence="2">
    <location>
        <begin position="25"/>
        <end position="1258"/>
    </location>
</feature>
<comment type="caution">
    <text evidence="4">The sequence shown here is derived from an EMBL/GenBank/DDBJ whole genome shotgun (WGS) entry which is preliminary data.</text>
</comment>
<dbReference type="GO" id="GO:0005829">
    <property type="term" value="C:cytosol"/>
    <property type="evidence" value="ECO:0007669"/>
    <property type="project" value="TreeGrafter"/>
</dbReference>
<dbReference type="InterPro" id="IPR014718">
    <property type="entry name" value="GH-type_carb-bd"/>
</dbReference>
<protein>
    <submittedName>
        <fullName evidence="4">Putative alpha-1,2-mannosidase</fullName>
    </submittedName>
</protein>
<gene>
    <name evidence="4" type="ORF">F4559_000918</name>
</gene>
<name>A0A7W7WTW2_9PSEU</name>
<dbReference type="Pfam" id="PF00754">
    <property type="entry name" value="F5_F8_type_C"/>
    <property type="match status" value="1"/>
</dbReference>
<dbReference type="Gene3D" id="3.30.2080.10">
    <property type="entry name" value="GH92 mannosidase domain"/>
    <property type="match status" value="1"/>
</dbReference>
<dbReference type="Pfam" id="PF17678">
    <property type="entry name" value="Glyco_hydro_92N"/>
    <property type="match status" value="1"/>
</dbReference>
<dbReference type="SUPFAM" id="SSF48208">
    <property type="entry name" value="Six-hairpin glycosidases"/>
    <property type="match status" value="1"/>
</dbReference>
<feature type="region of interest" description="Disordered" evidence="1">
    <location>
        <begin position="33"/>
        <end position="58"/>
    </location>
</feature>
<sequence length="1258" mass="135151">MRTIAVTAAVVVSALVAGWVPAIASPGRPDVTTFSSSFEEGQAQPRWTSTAETGPDGSPLVSGVDGTDSTGLPGDVTSRVVALAASGENTGSGELKENLVDGSVASKWLVFAATGWVDFGFDGDVAVTRYALTSANDVPARDPRDWVLRGSADGKAWTVVDSRGGEAFRSRGESRTFDVATPAAFRWYRLDVTANSGAREVQLADVRFSDGSTTPAPRTMLTVAGRGANGGYNTRPGMGFTGTRALRYAGTHTGSGRGYAYNKVFEVDVPVAADTELSYLVFPTHVDLAYPSTFVAVDLAFSDGTYLSGLGASDQYGFPLSPRGQGEAKSLSTNQWNRITSAIGAVAAGRTVRRILIGYDNPRGPASFAGWFDDIALGPAVRTSSGRPSDHVLTTRGTNSGSSFSRGNTFPATAVPHGFNFWTPTTNAGSIDWIYEYARRNDDANLPRVEAFTASHEPSPWMGDRQTFQVMPVAGTPTADRAGRALPFRHSAEEARAHYYGVTFENGMRTEITPTDHAAVFRFTFTGDTGNLVFDNVDNRGGLTLDPATGVVTGFSDVRSGLSAGATRLFVYGVVSRPVASSGRLTGQGRDAVAGYFGFDTSVEKTVELRLATSLLSVEQAWRNLSLEVSISDTFEDVRSRARRLWDEVLGVVEVEGASPDQLTTLYSNLYRLYLYPNSGYENTGTAAAPVYRYASPVRPGGPSSPTHTGAQIVDGKIYVNNGFWDTYRTTWPACTLFTPKRTASLVDGFVQQYRDGGWISRWSSPGYANLMTGTSSDVAFADAFVKGVDGFDYVAAFDAAVKNATVAPPSQDVGRKGLETSIFAGYTSTATSEGMSWALEGYVNDHGIASMAAALHERTGDPAYAEQAEYFSRRAQGYAHLFDPSIGFFQGRRPDGSWRVAPAKYDPREWGYDYTETNGWNMAFSVPHDGAGLARLHGGPAGLARKLDEFFATPETATHTGSYDGVIHEMTEARDVRMGQLGHSNQPSHHIPYMYVYAGQPWRTQEKVREILSRLYAGSSIGQGYPGDEDNGELSAWWLLSALGLYPVEMGGGVYTIGSPLFTKATVRMDNGATLVVNAPGNSSRDVYVRSLRVNGKEWTSARLPHAEIASGGTLDFEMSSKPTSWGVLPDVGVAGTPWRDVTSTARMTGSGRVGPLVDDTSRSSTSVTWVQADLPSAESVAMYTLTSGTGSGDPASWVLQGSEDGVTWSTVDSRSGEVFPWRRQTRAFKVPVPGKYRHYRLEFSTAATLTEVELLV</sequence>
<dbReference type="GO" id="GO:0006516">
    <property type="term" value="P:glycoprotein catabolic process"/>
    <property type="evidence" value="ECO:0007669"/>
    <property type="project" value="TreeGrafter"/>
</dbReference>
<dbReference type="NCBIfam" id="TIGR01180">
    <property type="entry name" value="aman2_put"/>
    <property type="match status" value="1"/>
</dbReference>
<reference evidence="4 5" key="1">
    <citation type="submission" date="2020-08" db="EMBL/GenBank/DDBJ databases">
        <title>Sequencing the genomes of 1000 actinobacteria strains.</title>
        <authorList>
            <person name="Klenk H.-P."/>
        </authorList>
    </citation>
    <scope>NUCLEOTIDE SEQUENCE [LARGE SCALE GENOMIC DNA]</scope>
    <source>
        <strain evidence="4 5">DSM 45084</strain>
    </source>
</reference>
<dbReference type="InterPro" id="IPR008928">
    <property type="entry name" value="6-hairpin_glycosidase_sf"/>
</dbReference>
<dbReference type="InterPro" id="IPR000421">
    <property type="entry name" value="FA58C"/>
</dbReference>
<dbReference type="PANTHER" id="PTHR12143:SF43">
    <property type="entry name" value="PUTATIVE-RELATED"/>
    <property type="match status" value="1"/>
</dbReference>
<accession>A0A7W7WTW2</accession>
<feature type="region of interest" description="Disordered" evidence="1">
    <location>
        <begin position="383"/>
        <end position="405"/>
    </location>
</feature>
<organism evidence="4 5">
    <name type="scientific">Saccharothrix violaceirubra</name>
    <dbReference type="NCBI Taxonomy" id="413306"/>
    <lineage>
        <taxon>Bacteria</taxon>
        <taxon>Bacillati</taxon>
        <taxon>Actinomycetota</taxon>
        <taxon>Actinomycetes</taxon>
        <taxon>Pseudonocardiales</taxon>
        <taxon>Pseudonocardiaceae</taxon>
        <taxon>Saccharothrix</taxon>
    </lineage>
</organism>